<sequence length="124" mass="14446">METGDVRNRGKADAATYAGVQLWQQSAGVLAWSRQRVPIDGIKSVDLPIIVDLLQQNLPEGVEMTLQEVMLPFIPHFLLTFSMTLSWKNRVMLQTWKWKHSKASWKNYQNSCWLYKVTLYPFMK</sequence>
<reference evidence="1 2" key="2">
    <citation type="submission" date="2018-11" db="EMBL/GenBank/DDBJ databases">
        <authorList>
            <consortium name="Pathogen Informatics"/>
        </authorList>
    </citation>
    <scope>NUCLEOTIDE SEQUENCE [LARGE SCALE GENOMIC DNA]</scope>
    <source>
        <strain evidence="1 2">NST_G2</strain>
    </source>
</reference>
<proteinExistence type="predicted"/>
<protein>
    <submittedName>
        <fullName evidence="1 3">Uncharacterized protein</fullName>
    </submittedName>
</protein>
<evidence type="ECO:0000313" key="2">
    <source>
        <dbReference type="Proteomes" id="UP000275846"/>
    </source>
</evidence>
<dbReference type="WBParaSite" id="SSLN_0001715701-mRNA-1">
    <property type="protein sequence ID" value="SSLN_0001715701-mRNA-1"/>
    <property type="gene ID" value="SSLN_0001715701"/>
</dbReference>
<dbReference type="Proteomes" id="UP000275846">
    <property type="component" value="Unassembled WGS sequence"/>
</dbReference>
<gene>
    <name evidence="1" type="ORF">SSLN_LOCUS16524</name>
</gene>
<accession>A0A183TJ76</accession>
<evidence type="ECO:0000313" key="3">
    <source>
        <dbReference type="WBParaSite" id="SSLN_0001715701-mRNA-1"/>
    </source>
</evidence>
<dbReference type="OrthoDB" id="6268399at2759"/>
<evidence type="ECO:0000313" key="1">
    <source>
        <dbReference type="EMBL" id="VDM02910.1"/>
    </source>
</evidence>
<dbReference type="AlphaFoldDB" id="A0A183TJ76"/>
<keyword evidence="2" id="KW-1185">Reference proteome</keyword>
<name>A0A183TJ76_SCHSO</name>
<reference evidence="3" key="1">
    <citation type="submission" date="2016-06" db="UniProtKB">
        <authorList>
            <consortium name="WormBaseParasite"/>
        </authorList>
    </citation>
    <scope>IDENTIFICATION</scope>
</reference>
<dbReference type="EMBL" id="UYSU01041190">
    <property type="protein sequence ID" value="VDM02910.1"/>
    <property type="molecule type" value="Genomic_DNA"/>
</dbReference>
<organism evidence="3">
    <name type="scientific">Schistocephalus solidus</name>
    <name type="common">Tapeworm</name>
    <dbReference type="NCBI Taxonomy" id="70667"/>
    <lineage>
        <taxon>Eukaryota</taxon>
        <taxon>Metazoa</taxon>
        <taxon>Spiralia</taxon>
        <taxon>Lophotrochozoa</taxon>
        <taxon>Platyhelminthes</taxon>
        <taxon>Cestoda</taxon>
        <taxon>Eucestoda</taxon>
        <taxon>Diphyllobothriidea</taxon>
        <taxon>Diphyllobothriidae</taxon>
        <taxon>Schistocephalus</taxon>
    </lineage>
</organism>